<dbReference type="Pfam" id="PF09924">
    <property type="entry name" value="LPG_synthase_C"/>
    <property type="match status" value="1"/>
</dbReference>
<keyword evidence="2" id="KW-1003">Cell membrane</keyword>
<dbReference type="InterPro" id="IPR024320">
    <property type="entry name" value="LPG_synthase_C"/>
</dbReference>
<evidence type="ECO:0000313" key="9">
    <source>
        <dbReference type="Proteomes" id="UP001222800"/>
    </source>
</evidence>
<dbReference type="PANTHER" id="PTHR34697">
    <property type="entry name" value="PHOSPHATIDYLGLYCEROL LYSYLTRANSFERASE"/>
    <property type="match status" value="1"/>
</dbReference>
<evidence type="ECO:0000256" key="3">
    <source>
        <dbReference type="ARBA" id="ARBA00022692"/>
    </source>
</evidence>
<dbReference type="InterPro" id="IPR051211">
    <property type="entry name" value="PG_lysyltransferase"/>
</dbReference>
<keyword evidence="4 6" id="KW-1133">Transmembrane helix</keyword>
<evidence type="ECO:0000256" key="6">
    <source>
        <dbReference type="SAM" id="Phobius"/>
    </source>
</evidence>
<evidence type="ECO:0000256" key="4">
    <source>
        <dbReference type="ARBA" id="ARBA00022989"/>
    </source>
</evidence>
<proteinExistence type="predicted"/>
<feature type="domain" description="Phosphatidylglycerol lysyltransferase C-terminal" evidence="7">
    <location>
        <begin position="89"/>
        <end position="386"/>
    </location>
</feature>
<evidence type="ECO:0000259" key="7">
    <source>
        <dbReference type="Pfam" id="PF09924"/>
    </source>
</evidence>
<name>A0ABY8EC62_9FIRM</name>
<keyword evidence="3 6" id="KW-0812">Transmembrane</keyword>
<dbReference type="SUPFAM" id="SSF55729">
    <property type="entry name" value="Acyl-CoA N-acyltransferases (Nat)"/>
    <property type="match status" value="1"/>
</dbReference>
<dbReference type="InterPro" id="IPR016181">
    <property type="entry name" value="Acyl_CoA_acyltransferase"/>
</dbReference>
<dbReference type="RefSeq" id="WP_277731299.1">
    <property type="nucleotide sequence ID" value="NZ_CP120733.1"/>
</dbReference>
<gene>
    <name evidence="8" type="ORF">P4S50_13380</name>
</gene>
<evidence type="ECO:0000256" key="2">
    <source>
        <dbReference type="ARBA" id="ARBA00022475"/>
    </source>
</evidence>
<evidence type="ECO:0000313" key="8">
    <source>
        <dbReference type="EMBL" id="WFD09374.1"/>
    </source>
</evidence>
<keyword evidence="5 6" id="KW-0472">Membrane</keyword>
<dbReference type="EMBL" id="CP120733">
    <property type="protein sequence ID" value="WFD09374.1"/>
    <property type="molecule type" value="Genomic_DNA"/>
</dbReference>
<organism evidence="8 9">
    <name type="scientific">Tepidibacter hydrothermalis</name>
    <dbReference type="NCBI Taxonomy" id="3036126"/>
    <lineage>
        <taxon>Bacteria</taxon>
        <taxon>Bacillati</taxon>
        <taxon>Bacillota</taxon>
        <taxon>Clostridia</taxon>
        <taxon>Peptostreptococcales</taxon>
        <taxon>Peptostreptococcaceae</taxon>
        <taxon>Tepidibacter</taxon>
    </lineage>
</organism>
<dbReference type="Proteomes" id="UP001222800">
    <property type="component" value="Chromosome"/>
</dbReference>
<comment type="subcellular location">
    <subcellularLocation>
        <location evidence="1">Cell membrane</location>
        <topology evidence="1">Multi-pass membrane protein</topology>
    </subcellularLocation>
</comment>
<protein>
    <submittedName>
        <fullName evidence="8">DUF2156 domain-containing protein</fullName>
    </submittedName>
</protein>
<accession>A0ABY8EC62</accession>
<sequence>MNSYNLTSKLKRTFIKNFIFFIVLLGILNIILGIPKNIKMLHFQSILNHKNLYILSGLILISLCNKYYKKNTFTQEIVSSEDRAKVRGYLKKYGYNSISYLALEKDKKYFFSENIEGAVAYVISSGVAVCSGDPICNENDAVHLLSEFMSYCKEKELRICFCQISGRFINEFTKLGFGFIKYGEEAMFDLETYTTSGKKAAKIRQAINKANRLGIEVFEYKPLENKDINIEKEILEVSNEWLSIKKSGELSFMLGSISLDKPMDRRYFIAVDSDKKMLGFVVFVPFSGGKGYYADVTRRRIDAPIGVMEKIMIDAFNEMKTEGVKWGSLGVAPLANVRENEQKRQITSLILEFIYKNVNSFYGFKSLHQYKKKYGPTTWEPRFLAYHPKVFTPKIAYSIIKVKNPGGVKDFLINQIKRK</sequence>
<evidence type="ECO:0000256" key="1">
    <source>
        <dbReference type="ARBA" id="ARBA00004651"/>
    </source>
</evidence>
<reference evidence="8 9" key="1">
    <citation type="submission" date="2023-03" db="EMBL/GenBank/DDBJ databases">
        <title>Complete genome sequence of Tepidibacter sp. SWIR-1, isolated from a deep-sea hydrothermal vent.</title>
        <authorList>
            <person name="Li X."/>
        </authorList>
    </citation>
    <scope>NUCLEOTIDE SEQUENCE [LARGE SCALE GENOMIC DNA]</scope>
    <source>
        <strain evidence="8 9">SWIR-1</strain>
    </source>
</reference>
<dbReference type="PANTHER" id="PTHR34697:SF2">
    <property type="entry name" value="PHOSPHATIDYLGLYCEROL LYSYLTRANSFERASE"/>
    <property type="match status" value="1"/>
</dbReference>
<feature type="transmembrane region" description="Helical" evidence="6">
    <location>
        <begin position="14"/>
        <end position="32"/>
    </location>
</feature>
<keyword evidence="9" id="KW-1185">Reference proteome</keyword>
<evidence type="ECO:0000256" key="5">
    <source>
        <dbReference type="ARBA" id="ARBA00023136"/>
    </source>
</evidence>